<dbReference type="InterPro" id="IPR036621">
    <property type="entry name" value="Anticodon-bd_dom_sf"/>
</dbReference>
<dbReference type="Proteomes" id="UP000228896">
    <property type="component" value="Unassembled WGS sequence"/>
</dbReference>
<feature type="binding site" evidence="6">
    <location>
        <position position="278"/>
    </location>
    <ligand>
        <name>L-histidine</name>
        <dbReference type="ChEBI" id="CHEBI:57595"/>
    </ligand>
</feature>
<dbReference type="PANTHER" id="PTHR43707">
    <property type="entry name" value="HISTIDYL-TRNA SYNTHETASE"/>
    <property type="match status" value="1"/>
</dbReference>
<evidence type="ECO:0000256" key="1">
    <source>
        <dbReference type="ARBA" id="ARBA00008226"/>
    </source>
</evidence>
<keyword evidence="5 8" id="KW-0436">Ligase</keyword>
<comment type="similarity">
    <text evidence="1 5">Belongs to the class-II aminoacyl-tRNA synthetase family.</text>
</comment>
<dbReference type="AlphaFoldDB" id="A0A2M7DQ54"/>
<accession>A0A2M7DQ54</accession>
<dbReference type="CDD" id="cd00773">
    <property type="entry name" value="HisRS-like_core"/>
    <property type="match status" value="1"/>
</dbReference>
<dbReference type="Pfam" id="PF13393">
    <property type="entry name" value="tRNA-synt_His"/>
    <property type="match status" value="2"/>
</dbReference>
<organism evidence="8 9">
    <name type="scientific">Candidatus Falkowbacteria bacterium CG02_land_8_20_14_3_00_36_14</name>
    <dbReference type="NCBI Taxonomy" id="1974560"/>
    <lineage>
        <taxon>Bacteria</taxon>
        <taxon>Candidatus Falkowiibacteriota</taxon>
    </lineage>
</organism>
<comment type="catalytic activity">
    <reaction evidence="4 5">
        <text>tRNA(His) + L-histidine + ATP = L-histidyl-tRNA(His) + AMP + diphosphate + H(+)</text>
        <dbReference type="Rhea" id="RHEA:17313"/>
        <dbReference type="Rhea" id="RHEA-COMP:9665"/>
        <dbReference type="Rhea" id="RHEA-COMP:9689"/>
        <dbReference type="ChEBI" id="CHEBI:15378"/>
        <dbReference type="ChEBI" id="CHEBI:30616"/>
        <dbReference type="ChEBI" id="CHEBI:33019"/>
        <dbReference type="ChEBI" id="CHEBI:57595"/>
        <dbReference type="ChEBI" id="CHEBI:78442"/>
        <dbReference type="ChEBI" id="CHEBI:78527"/>
        <dbReference type="ChEBI" id="CHEBI:456215"/>
        <dbReference type="EC" id="6.1.1.21"/>
    </reaction>
</comment>
<dbReference type="PANTHER" id="PTHR43707:SF1">
    <property type="entry name" value="HISTIDINE--TRNA LIGASE, MITOCHONDRIAL-RELATED"/>
    <property type="match status" value="1"/>
</dbReference>
<dbReference type="GO" id="GO:0004821">
    <property type="term" value="F:histidine-tRNA ligase activity"/>
    <property type="evidence" value="ECO:0007669"/>
    <property type="project" value="UniProtKB-UniRule"/>
</dbReference>
<reference evidence="9" key="1">
    <citation type="submission" date="2017-09" db="EMBL/GenBank/DDBJ databases">
        <title>Depth-based differentiation of microbial function through sediment-hosted aquifers and enrichment of novel symbionts in the deep terrestrial subsurface.</title>
        <authorList>
            <person name="Probst A.J."/>
            <person name="Ladd B."/>
            <person name="Jarett J.K."/>
            <person name="Geller-Mcgrath D.E."/>
            <person name="Sieber C.M.K."/>
            <person name="Emerson J.B."/>
            <person name="Anantharaman K."/>
            <person name="Thomas B.C."/>
            <person name="Malmstrom R."/>
            <person name="Stieglmeier M."/>
            <person name="Klingl A."/>
            <person name="Woyke T."/>
            <person name="Ryan C.M."/>
            <person name="Banfield J.F."/>
        </authorList>
    </citation>
    <scope>NUCLEOTIDE SEQUENCE [LARGE SCALE GENOMIC DNA]</scope>
</reference>
<feature type="binding site" evidence="6">
    <location>
        <begin position="282"/>
        <end position="283"/>
    </location>
    <ligand>
        <name>L-histidine</name>
        <dbReference type="ChEBI" id="CHEBI:57595"/>
    </ligand>
</feature>
<evidence type="ECO:0000313" key="8">
    <source>
        <dbReference type="EMBL" id="PIV51899.1"/>
    </source>
</evidence>
<dbReference type="PIRSF" id="PIRSF001549">
    <property type="entry name" value="His-tRNA_synth"/>
    <property type="match status" value="1"/>
</dbReference>
<protein>
    <recommendedName>
        <fullName evidence="5">Histidine--tRNA ligase</fullName>
        <ecNumber evidence="5">6.1.1.21</ecNumber>
    </recommendedName>
    <alternativeName>
        <fullName evidence="5">Histidyl-tRNA synthetase</fullName>
        <shortName evidence="5">HisRS</shortName>
    </alternativeName>
</protein>
<dbReference type="GO" id="GO:0005524">
    <property type="term" value="F:ATP binding"/>
    <property type="evidence" value="ECO:0007669"/>
    <property type="project" value="UniProtKB-UniRule"/>
</dbReference>
<keyword evidence="2 5" id="KW-0547">Nucleotide-binding</keyword>
<evidence type="ECO:0000256" key="3">
    <source>
        <dbReference type="ARBA" id="ARBA00023146"/>
    </source>
</evidence>
<keyword evidence="5" id="KW-0648">Protein biosynthesis</keyword>
<proteinExistence type="inferred from homology"/>
<dbReference type="InterPro" id="IPR045864">
    <property type="entry name" value="aa-tRNA-synth_II/BPL/LPL"/>
</dbReference>
<feature type="domain" description="Aminoacyl-transfer RNA synthetases class-II family profile" evidence="7">
    <location>
        <begin position="50"/>
        <end position="335"/>
    </location>
</feature>
<dbReference type="NCBIfam" id="TIGR00442">
    <property type="entry name" value="hisS"/>
    <property type="match status" value="1"/>
</dbReference>
<dbReference type="GO" id="GO:0006427">
    <property type="term" value="P:histidyl-tRNA aminoacylation"/>
    <property type="evidence" value="ECO:0007669"/>
    <property type="project" value="UniProtKB-UniRule"/>
</dbReference>
<evidence type="ECO:0000256" key="6">
    <source>
        <dbReference type="PIRSR" id="PIRSR001549-1"/>
    </source>
</evidence>
<feature type="binding site" evidence="6">
    <location>
        <position position="150"/>
    </location>
    <ligand>
        <name>L-histidine</name>
        <dbReference type="ChEBI" id="CHEBI:57595"/>
    </ligand>
</feature>
<feature type="binding site" evidence="6">
    <location>
        <position position="132"/>
    </location>
    <ligand>
        <name>L-histidine</name>
        <dbReference type="ChEBI" id="CHEBI:57595"/>
    </ligand>
</feature>
<dbReference type="InterPro" id="IPR006195">
    <property type="entry name" value="aa-tRNA-synth_II"/>
</dbReference>
<evidence type="ECO:0000256" key="4">
    <source>
        <dbReference type="ARBA" id="ARBA00047639"/>
    </source>
</evidence>
<evidence type="ECO:0000256" key="5">
    <source>
        <dbReference type="HAMAP-Rule" id="MF_00127"/>
    </source>
</evidence>
<keyword evidence="5" id="KW-0963">Cytoplasm</keyword>
<dbReference type="PROSITE" id="PS50862">
    <property type="entry name" value="AA_TRNA_LIGASE_II"/>
    <property type="match status" value="1"/>
</dbReference>
<evidence type="ECO:0000313" key="9">
    <source>
        <dbReference type="Proteomes" id="UP000228896"/>
    </source>
</evidence>
<sequence length="448" mass="52132">MFKNIKKNKDKKFHDINRKRRGFKRIRGMKDILFDEYRYWDLVVNKAGNLAKTYSFKQISTPLLENLELYKRSSGKSSDIVNKEMYSFIDKNGEKLAIRPEATPGMARAYIEHGMFNLPQPIKMFWLGPLLRHEKPQSGRLRQHTQFDLEIFGEASPVADFMLILIAFNFFRELQINVHIQINSIGCRECRKEYISRLLEFYRERGKRSKLCPDCKKRIIKNPLRLLDCKEEKCIELRAEAPQIVDFLCDECRNHFIKVLEYLDELDIPYNLNSFLVRGLDYYTKTVFEILPAEDDSSRQSSLGGGGRFDELVENLGGRPTPACGFGIGLERVILKIKEKNIPLKRDEENYVFIAQLGDQSRRKAIGLFEELRRGGINVRQSFTKDSLKAQLEEANRLGAKFTLILGQKEMIDGTILIRDMESGIQEVIDYKKIKNEIEKKLNGITNH</sequence>
<name>A0A2M7DQ54_9BACT</name>
<comment type="subcellular location">
    <subcellularLocation>
        <location evidence="5">Cytoplasm</location>
    </subcellularLocation>
</comment>
<gene>
    <name evidence="5" type="primary">hisS</name>
    <name evidence="8" type="ORF">COS18_01595</name>
</gene>
<dbReference type="Gene3D" id="3.30.930.10">
    <property type="entry name" value="Bira Bifunctional Protein, Domain 2"/>
    <property type="match status" value="1"/>
</dbReference>
<keyword evidence="3 5" id="KW-0030">Aminoacyl-tRNA synthetase</keyword>
<dbReference type="InterPro" id="IPR004516">
    <property type="entry name" value="HisRS/HisZ"/>
</dbReference>
<comment type="caution">
    <text evidence="8">The sequence shown here is derived from an EMBL/GenBank/DDBJ whole genome shotgun (WGS) entry which is preliminary data.</text>
</comment>
<dbReference type="SUPFAM" id="SSF52954">
    <property type="entry name" value="Class II aaRS ABD-related"/>
    <property type="match status" value="1"/>
</dbReference>
<dbReference type="InterPro" id="IPR015807">
    <property type="entry name" value="His-tRNA-ligase"/>
</dbReference>
<dbReference type="InterPro" id="IPR004154">
    <property type="entry name" value="Anticodon-bd"/>
</dbReference>
<dbReference type="EC" id="6.1.1.21" evidence="5"/>
<dbReference type="HAMAP" id="MF_00127">
    <property type="entry name" value="His_tRNA_synth"/>
    <property type="match status" value="1"/>
</dbReference>
<evidence type="ECO:0000259" key="7">
    <source>
        <dbReference type="PROSITE" id="PS50862"/>
    </source>
</evidence>
<dbReference type="GO" id="GO:0005737">
    <property type="term" value="C:cytoplasm"/>
    <property type="evidence" value="ECO:0007669"/>
    <property type="project" value="UniProtKB-SubCell"/>
</dbReference>
<dbReference type="SUPFAM" id="SSF55681">
    <property type="entry name" value="Class II aaRS and biotin synthetases"/>
    <property type="match status" value="1"/>
</dbReference>
<dbReference type="EMBL" id="PETS01000035">
    <property type="protein sequence ID" value="PIV51899.1"/>
    <property type="molecule type" value="Genomic_DNA"/>
</dbReference>
<feature type="binding site" evidence="6">
    <location>
        <position position="146"/>
    </location>
    <ligand>
        <name>L-histidine</name>
        <dbReference type="ChEBI" id="CHEBI:57595"/>
    </ligand>
</feature>
<evidence type="ECO:0000256" key="2">
    <source>
        <dbReference type="ARBA" id="ARBA00022741"/>
    </source>
</evidence>
<dbReference type="Pfam" id="PF03129">
    <property type="entry name" value="HGTP_anticodon"/>
    <property type="match status" value="1"/>
</dbReference>
<dbReference type="Gene3D" id="3.40.50.800">
    <property type="entry name" value="Anticodon-binding domain"/>
    <property type="match status" value="1"/>
</dbReference>
<comment type="subunit">
    <text evidence="5">Homodimer.</text>
</comment>
<feature type="binding site" evidence="6">
    <location>
        <begin position="101"/>
        <end position="103"/>
    </location>
    <ligand>
        <name>L-histidine</name>
        <dbReference type="ChEBI" id="CHEBI:57595"/>
    </ligand>
</feature>
<dbReference type="InterPro" id="IPR041715">
    <property type="entry name" value="HisRS-like_core"/>
</dbReference>
<keyword evidence="5" id="KW-0067">ATP-binding</keyword>